<accession>A0ABQ3VW00</accession>
<dbReference type="InterPro" id="IPR003593">
    <property type="entry name" value="AAA+_ATPase"/>
</dbReference>
<evidence type="ECO:0000313" key="12">
    <source>
        <dbReference type="Proteomes" id="UP000604765"/>
    </source>
</evidence>
<dbReference type="SUPFAM" id="SSF52540">
    <property type="entry name" value="P-loop containing nucleoside triphosphate hydrolases"/>
    <property type="match status" value="1"/>
</dbReference>
<dbReference type="Gene3D" id="1.10.8.60">
    <property type="match status" value="1"/>
</dbReference>
<dbReference type="EC" id="3.6.4.-" evidence="9"/>
<comment type="caution">
    <text evidence="11">The sequence shown here is derived from an EMBL/GenBank/DDBJ whole genome shotgun (WGS) entry which is preliminary data.</text>
</comment>
<keyword evidence="6 9" id="KW-0238">DNA-binding</keyword>
<comment type="function">
    <text evidence="9">The RuvA-RuvB-RuvC complex processes Holliday junction (HJ) DNA during genetic recombination and DNA repair, while the RuvA-RuvB complex plays an important role in the rescue of blocked DNA replication forks via replication fork reversal (RFR). RuvA specifically binds to HJ cruciform DNA, conferring on it an open structure. The RuvB hexamer acts as an ATP-dependent pump, pulling dsDNA into and through the RuvAB complex. RuvB forms 2 homohexamers on either side of HJ DNA bound by 1 or 2 RuvA tetramers; 4 subunits per hexamer contact DNA at a time. Coordinated motions by a converter formed by DNA-disengaged RuvB subunits stimulates ATP hydrolysis and nucleotide exchange. Immobilization of the converter enables RuvB to convert the ATP-contained energy into a lever motion, pulling 2 nucleotides of DNA out of the RuvA tetramer per ATP hydrolyzed, thus driving DNA branch migration. The RuvB motors rotate together with the DNA substrate, which together with the progressing nucleotide cycle form the mechanistic basis for DNA recombination by continuous HJ branch migration. Branch migration allows RuvC to scan DNA until it finds its consensus sequence, where it cleaves and resolves cruciform DNA.</text>
</comment>
<evidence type="ECO:0000256" key="8">
    <source>
        <dbReference type="ARBA" id="ARBA00023204"/>
    </source>
</evidence>
<comment type="caution">
    <text evidence="9">Lacks conserved residue(s) required for the propagation of feature annotation.</text>
</comment>
<dbReference type="NCBIfam" id="TIGR00635">
    <property type="entry name" value="ruvB"/>
    <property type="match status" value="1"/>
</dbReference>
<evidence type="ECO:0000256" key="6">
    <source>
        <dbReference type="ARBA" id="ARBA00023125"/>
    </source>
</evidence>
<evidence type="ECO:0000313" key="11">
    <source>
        <dbReference type="EMBL" id="GHP12621.1"/>
    </source>
</evidence>
<dbReference type="Pfam" id="PF05491">
    <property type="entry name" value="WHD_RuvB"/>
    <property type="match status" value="1"/>
</dbReference>
<keyword evidence="12" id="KW-1185">Reference proteome</keyword>
<keyword evidence="1 9" id="KW-0963">Cytoplasm</keyword>
<feature type="binding site" evidence="9">
    <location>
        <position position="73"/>
    </location>
    <ligand>
        <name>ATP</name>
        <dbReference type="ChEBI" id="CHEBI:30616"/>
    </ligand>
</feature>
<dbReference type="InterPro" id="IPR036388">
    <property type="entry name" value="WH-like_DNA-bd_sf"/>
</dbReference>
<dbReference type="InterPro" id="IPR004605">
    <property type="entry name" value="DNA_helicase_Holl-junc_RuvB"/>
</dbReference>
<feature type="binding site" evidence="9">
    <location>
        <position position="177"/>
    </location>
    <ligand>
        <name>ATP</name>
        <dbReference type="ChEBI" id="CHEBI:30616"/>
    </ligand>
</feature>
<comment type="subunit">
    <text evidence="9">Homohexamer. Forms an RuvA(8)-RuvB(12)-Holliday junction (HJ) complex. HJ DNA is sandwiched between 2 RuvA tetramers; dsDNA enters through RuvA and exits via RuvB. An RuvB hexamer assembles on each DNA strand where it exits the tetramer. Each RuvB hexamer is contacted by two RuvA subunits (via domain III) on 2 adjacent RuvB subunits; this complex drives branch migration. In the full resolvosome a probable DNA-RuvA(4)-RuvB(12)-RuvC(2) complex forms which resolves the HJ.</text>
</comment>
<keyword evidence="4 9" id="KW-0378">Hydrolase</keyword>
<comment type="catalytic activity">
    <reaction evidence="9">
        <text>ATP + H2O = ADP + phosphate + H(+)</text>
        <dbReference type="Rhea" id="RHEA:13065"/>
        <dbReference type="ChEBI" id="CHEBI:15377"/>
        <dbReference type="ChEBI" id="CHEBI:15378"/>
        <dbReference type="ChEBI" id="CHEBI:30616"/>
        <dbReference type="ChEBI" id="CHEBI:43474"/>
        <dbReference type="ChEBI" id="CHEBI:456216"/>
    </reaction>
</comment>
<dbReference type="PANTHER" id="PTHR42848">
    <property type="match status" value="1"/>
</dbReference>
<dbReference type="InterPro" id="IPR036390">
    <property type="entry name" value="WH_DNA-bd_sf"/>
</dbReference>
<dbReference type="InterPro" id="IPR027417">
    <property type="entry name" value="P-loop_NTPase"/>
</dbReference>
<feature type="domain" description="AAA+ ATPase" evidence="10">
    <location>
        <begin position="57"/>
        <end position="188"/>
    </location>
</feature>
<comment type="subcellular location">
    <subcellularLocation>
        <location evidence="9">Cytoplasm</location>
    </subcellularLocation>
</comment>
<sequence length="342" mass="38049">MTNQKDDRLISPATANAEETTIEKSIRPQTLNEYIGQDDVKNKLAVYIKAAKQREESLDHVLLYGPPGLGKTTLAMVIANEMGVNIRTTSGPAIDKPGDLLSLLNELQPGDILFIDEIHRLPKVVEEMLYSAMEDFYVDIIVGQGSSAHPIHFPLPPFTLIGATTQAGTLVAPLRDRFGIVEHMNYYRPADLEAIVKRTASIFQIPILEAGAHEIALRSRGTPRVANRLLKRVRDFAQVSDKEQIDLEIVRYALTKLKVDALGLDDTDIKLLKTMINYYDGGPVGLNTLAANIGEETETIAEMYEPYLLQIGLLKRTARGRMVTRKGYEHLHCPLPTKHEGN</sequence>
<comment type="similarity">
    <text evidence="9">Belongs to the RuvB family.</text>
</comment>
<gene>
    <name evidence="9 11" type="primary">ruvB</name>
    <name evidence="11" type="ORF">YK48G_00460</name>
</gene>
<dbReference type="RefSeq" id="WP_203628705.1">
    <property type="nucleotide sequence ID" value="NZ_BNJR01000004.1"/>
</dbReference>
<dbReference type="Pfam" id="PF17864">
    <property type="entry name" value="AAA_lid_4"/>
    <property type="match status" value="1"/>
</dbReference>
<feature type="binding site" evidence="9">
    <location>
        <position position="187"/>
    </location>
    <ligand>
        <name>ATP</name>
        <dbReference type="ChEBI" id="CHEBI:30616"/>
    </ligand>
</feature>
<keyword evidence="7 9" id="KW-0233">DNA recombination</keyword>
<dbReference type="CDD" id="cd00009">
    <property type="entry name" value="AAA"/>
    <property type="match status" value="1"/>
</dbReference>
<feature type="binding site" evidence="9">
    <location>
        <position position="224"/>
    </location>
    <ligand>
        <name>ATP</name>
        <dbReference type="ChEBI" id="CHEBI:30616"/>
    </ligand>
</feature>
<dbReference type="Gene3D" id="3.40.50.300">
    <property type="entry name" value="P-loop containing nucleotide triphosphate hydrolases"/>
    <property type="match status" value="1"/>
</dbReference>
<dbReference type="SUPFAM" id="SSF46785">
    <property type="entry name" value="Winged helix' DNA-binding domain"/>
    <property type="match status" value="1"/>
</dbReference>
<feature type="region of interest" description="Head domain (RuvB-H)" evidence="9">
    <location>
        <begin position="261"/>
        <end position="342"/>
    </location>
</feature>
<evidence type="ECO:0000259" key="10">
    <source>
        <dbReference type="SMART" id="SM00382"/>
    </source>
</evidence>
<dbReference type="SMART" id="SM00382">
    <property type="entry name" value="AAA"/>
    <property type="match status" value="1"/>
</dbReference>
<dbReference type="InterPro" id="IPR008823">
    <property type="entry name" value="RuvB_wg_C"/>
</dbReference>
<feature type="binding site" evidence="9">
    <location>
        <begin position="134"/>
        <end position="136"/>
    </location>
    <ligand>
        <name>ATP</name>
        <dbReference type="ChEBI" id="CHEBI:30616"/>
    </ligand>
</feature>
<proteinExistence type="inferred from homology"/>
<dbReference type="NCBIfam" id="NF000868">
    <property type="entry name" value="PRK00080.1"/>
    <property type="match status" value="1"/>
</dbReference>
<reference evidence="11 12" key="1">
    <citation type="journal article" date="2021" name="Int. J. Syst. Evol. Microbiol.">
        <title>Lentilactobacillus fungorum sp. nov., isolated from spent mushroom substrates.</title>
        <authorList>
            <person name="Tohno M."/>
            <person name="Tanizawa Y."/>
            <person name="Kojima Y."/>
            <person name="Sakamoto M."/>
            <person name="Ohkuma M."/>
            <person name="Kobayashi H."/>
        </authorList>
    </citation>
    <scope>NUCLEOTIDE SEQUENCE [LARGE SCALE GENOMIC DNA]</scope>
    <source>
        <strain evidence="11 12">YK48G</strain>
    </source>
</reference>
<feature type="binding site" evidence="9">
    <location>
        <position position="26"/>
    </location>
    <ligand>
        <name>ATP</name>
        <dbReference type="ChEBI" id="CHEBI:30616"/>
    </ligand>
</feature>
<name>A0ABQ3VW00_9LACO</name>
<keyword evidence="2 9" id="KW-0547">Nucleotide-binding</keyword>
<dbReference type="EMBL" id="BNJR01000004">
    <property type="protein sequence ID" value="GHP12621.1"/>
    <property type="molecule type" value="Genomic_DNA"/>
</dbReference>
<feature type="binding site" evidence="9">
    <location>
        <position position="68"/>
    </location>
    <ligand>
        <name>ATP</name>
        <dbReference type="ChEBI" id="CHEBI:30616"/>
    </ligand>
</feature>
<evidence type="ECO:0000256" key="2">
    <source>
        <dbReference type="ARBA" id="ARBA00022741"/>
    </source>
</evidence>
<evidence type="ECO:0000256" key="5">
    <source>
        <dbReference type="ARBA" id="ARBA00022840"/>
    </source>
</evidence>
<evidence type="ECO:0000256" key="3">
    <source>
        <dbReference type="ARBA" id="ARBA00022763"/>
    </source>
</evidence>
<dbReference type="Gene3D" id="1.10.10.10">
    <property type="entry name" value="Winged helix-like DNA-binding domain superfamily/Winged helix DNA-binding domain"/>
    <property type="match status" value="1"/>
</dbReference>
<dbReference type="Proteomes" id="UP000604765">
    <property type="component" value="Unassembled WGS sequence"/>
</dbReference>
<keyword evidence="11" id="KW-0347">Helicase</keyword>
<feature type="binding site" evidence="9">
    <location>
        <position position="321"/>
    </location>
    <ligand>
        <name>DNA</name>
        <dbReference type="ChEBI" id="CHEBI:16991"/>
    </ligand>
</feature>
<feature type="binding site" evidence="9">
    <location>
        <position position="27"/>
    </location>
    <ligand>
        <name>ATP</name>
        <dbReference type="ChEBI" id="CHEBI:30616"/>
    </ligand>
</feature>
<feature type="binding site" evidence="9">
    <location>
        <position position="71"/>
    </location>
    <ligand>
        <name>ATP</name>
        <dbReference type="ChEBI" id="CHEBI:30616"/>
    </ligand>
</feature>
<keyword evidence="8 9" id="KW-0234">DNA repair</keyword>
<dbReference type="Pfam" id="PF05496">
    <property type="entry name" value="RuvB_N"/>
    <property type="match status" value="1"/>
</dbReference>
<feature type="binding site" evidence="9">
    <location>
        <position position="316"/>
    </location>
    <ligand>
        <name>DNA</name>
        <dbReference type="ChEBI" id="CHEBI:16991"/>
    </ligand>
</feature>
<feature type="binding site" evidence="9">
    <location>
        <position position="72"/>
    </location>
    <ligand>
        <name>Mg(2+)</name>
        <dbReference type="ChEBI" id="CHEBI:18420"/>
    </ligand>
</feature>
<comment type="domain">
    <text evidence="9">Has 3 domains, the large (RuvB-L) and small ATPase (RuvB-S) domains and the C-terminal head (RuvB-H) domain. The head domain binds DNA, while the ATPase domains jointly bind ATP, ADP or are empty depending on the state of the subunit in the translocation cycle. During a single DNA translocation step the structure of each domain remains the same, but their relative positions change.</text>
</comment>
<keyword evidence="5 9" id="KW-0067">ATP-binding</keyword>
<feature type="region of interest" description="Small ATPAse domain (RuvB-S)" evidence="9">
    <location>
        <begin position="188"/>
        <end position="258"/>
    </location>
</feature>
<evidence type="ECO:0000256" key="7">
    <source>
        <dbReference type="ARBA" id="ARBA00023172"/>
    </source>
</evidence>
<protein>
    <recommendedName>
        <fullName evidence="9">Holliday junction branch migration complex subunit RuvB</fullName>
        <ecNumber evidence="9">3.6.4.-</ecNumber>
    </recommendedName>
</protein>
<feature type="binding site" evidence="9">
    <location>
        <position position="72"/>
    </location>
    <ligand>
        <name>ATP</name>
        <dbReference type="ChEBI" id="CHEBI:30616"/>
    </ligand>
</feature>
<dbReference type="GO" id="GO:0004386">
    <property type="term" value="F:helicase activity"/>
    <property type="evidence" value="ECO:0007669"/>
    <property type="project" value="UniProtKB-KW"/>
</dbReference>
<dbReference type="PANTHER" id="PTHR42848:SF1">
    <property type="entry name" value="HOLLIDAY JUNCTION BRANCH MIGRATION COMPLEX SUBUNIT RUVB"/>
    <property type="match status" value="1"/>
</dbReference>
<evidence type="ECO:0000256" key="9">
    <source>
        <dbReference type="HAMAP-Rule" id="MF_00016"/>
    </source>
</evidence>
<evidence type="ECO:0000256" key="1">
    <source>
        <dbReference type="ARBA" id="ARBA00022490"/>
    </source>
</evidence>
<dbReference type="InterPro" id="IPR008824">
    <property type="entry name" value="RuvB-like_N"/>
</dbReference>
<organism evidence="11 12">
    <name type="scientific">Lentilactobacillus fungorum</name>
    <dbReference type="NCBI Taxonomy" id="2201250"/>
    <lineage>
        <taxon>Bacteria</taxon>
        <taxon>Bacillati</taxon>
        <taxon>Bacillota</taxon>
        <taxon>Bacilli</taxon>
        <taxon>Lactobacillales</taxon>
        <taxon>Lactobacillaceae</taxon>
        <taxon>Lentilactobacillus</taxon>
    </lineage>
</organism>
<dbReference type="InterPro" id="IPR041445">
    <property type="entry name" value="AAA_lid_4"/>
</dbReference>
<evidence type="ECO:0000256" key="4">
    <source>
        <dbReference type="ARBA" id="ARBA00022801"/>
    </source>
</evidence>
<keyword evidence="3 9" id="KW-0227">DNA damage</keyword>
<dbReference type="HAMAP" id="MF_00016">
    <property type="entry name" value="DNA_HJ_migration_RuvB"/>
    <property type="match status" value="1"/>
</dbReference>